<feature type="compositionally biased region" description="Acidic residues" evidence="1">
    <location>
        <begin position="41"/>
        <end position="53"/>
    </location>
</feature>
<gene>
    <name evidence="2" type="ORF">NSCI0253_LOCUS17643</name>
</gene>
<protein>
    <submittedName>
        <fullName evidence="2">Uncharacterized protein</fullName>
    </submittedName>
</protein>
<feature type="region of interest" description="Disordered" evidence="1">
    <location>
        <begin position="30"/>
        <end position="112"/>
    </location>
</feature>
<dbReference type="GO" id="GO:0032040">
    <property type="term" value="C:small-subunit processome"/>
    <property type="evidence" value="ECO:0007669"/>
    <property type="project" value="TreeGrafter"/>
</dbReference>
<evidence type="ECO:0000313" key="2">
    <source>
        <dbReference type="EMBL" id="CAD8843293.1"/>
    </source>
</evidence>
<dbReference type="InterPro" id="IPR052575">
    <property type="entry name" value="SSU_processome_comp_20"/>
</dbReference>
<dbReference type="PANTHER" id="PTHR17695:SF11">
    <property type="entry name" value="SMALL SUBUNIT PROCESSOME COMPONENT 20 HOMOLOG"/>
    <property type="match status" value="1"/>
</dbReference>
<feature type="compositionally biased region" description="Acidic residues" evidence="1">
    <location>
        <begin position="67"/>
        <end position="90"/>
    </location>
</feature>
<dbReference type="PANTHER" id="PTHR17695">
    <property type="entry name" value="SMALL SUBUNIT PROCESSOME COMPONENT 20 HOMOLOG"/>
    <property type="match status" value="1"/>
</dbReference>
<feature type="compositionally biased region" description="Basic residues" evidence="1">
    <location>
        <begin position="311"/>
        <end position="323"/>
    </location>
</feature>
<dbReference type="AlphaFoldDB" id="A0A7S1F483"/>
<evidence type="ECO:0000256" key="1">
    <source>
        <dbReference type="SAM" id="MobiDB-lite"/>
    </source>
</evidence>
<proteinExistence type="predicted"/>
<sequence>MERYPSLAPLCVRALRAVSLVLLRCPESLSESAFAEHDSDVSDDGEGDHDEAEGNAPDGAEVPDAAEPQEPEAEADGSEPDEKDETDAEDEKVKKKEDAVSDDDEEYITKEPDVLADGELVGGRQFVPSLLDLKAKDDVETFTSALPESGDVASATLWRSKMHWLITKLGRRARYFLGKPQLRFVRLISIFKFFDSFVETVPAATVLPLLESILNPVYRVVSSSKSTPVAVQSVEEALKLSPGQKREFLAQVAQACLQRLSDKTKEAGLDTQFALAIGNVRKHVGEQRATRAQRRKLLAVTEPEAFAKRKITKNRKNREGKKRKLDELIRATKGGRKVRKKASETLVA</sequence>
<feature type="region of interest" description="Disordered" evidence="1">
    <location>
        <begin position="311"/>
        <end position="348"/>
    </location>
</feature>
<reference evidence="2" key="1">
    <citation type="submission" date="2021-01" db="EMBL/GenBank/DDBJ databases">
        <authorList>
            <person name="Corre E."/>
            <person name="Pelletier E."/>
            <person name="Niang G."/>
            <person name="Scheremetjew M."/>
            <person name="Finn R."/>
            <person name="Kale V."/>
            <person name="Holt S."/>
            <person name="Cochrane G."/>
            <person name="Meng A."/>
            <person name="Brown T."/>
            <person name="Cohen L."/>
        </authorList>
    </citation>
    <scope>NUCLEOTIDE SEQUENCE</scope>
</reference>
<dbReference type="EMBL" id="HBFQ01024915">
    <property type="protein sequence ID" value="CAD8843293.1"/>
    <property type="molecule type" value="Transcribed_RNA"/>
</dbReference>
<accession>A0A7S1F483</accession>
<name>A0A7S1F483_NOCSC</name>
<dbReference type="GO" id="GO:0030686">
    <property type="term" value="C:90S preribosome"/>
    <property type="evidence" value="ECO:0007669"/>
    <property type="project" value="TreeGrafter"/>
</dbReference>
<organism evidence="2">
    <name type="scientific">Noctiluca scintillans</name>
    <name type="common">Sea sparkle</name>
    <name type="synonym">Red tide dinoflagellate</name>
    <dbReference type="NCBI Taxonomy" id="2966"/>
    <lineage>
        <taxon>Eukaryota</taxon>
        <taxon>Sar</taxon>
        <taxon>Alveolata</taxon>
        <taxon>Dinophyceae</taxon>
        <taxon>Noctilucales</taxon>
        <taxon>Noctilucaceae</taxon>
        <taxon>Noctiluca</taxon>
    </lineage>
</organism>